<name>A0A139L268_9BACE</name>
<gene>
    <name evidence="2" type="ORF">HMPREF2531_03690</name>
</gene>
<dbReference type="Proteomes" id="UP000070319">
    <property type="component" value="Unassembled WGS sequence"/>
</dbReference>
<evidence type="ECO:0000313" key="2">
    <source>
        <dbReference type="EMBL" id="KXT45540.1"/>
    </source>
</evidence>
<protein>
    <recommendedName>
        <fullName evidence="4">Fimbrillin family protein</fullName>
    </recommendedName>
</protein>
<proteinExistence type="predicted"/>
<sequence>MKIADTHSLFIALIWMILFSSCSDESNTPDINGKEIWVGLQIGPSLEYDSQPLSRATVQEAGIYAVNVFWKKGTAFQPYATGLFEDISDISIGLIEGYIYRFDCTFLKKNELPYNNNGYFGLPFSITTDKRVDASVTNKLVISINPLNENQNFHQHIYKGAMHLKADNISERPTDTHRFYGSATLDLINADPVTEGNRPVKFVSIELKRAYYTLRFAAEDLSVGDSIKVETSNAKAFLIECTDATTSNLSMSEEKLFSLQNVANIGNGNINATENLPINVYYRPKNAEEWTSIISNQSITIQRNKKNLIKIINIDKHYDENTSISFEGDNTDLDPTEEEHQNIG</sequence>
<dbReference type="PATRIC" id="fig|329854.7.peg.3751"/>
<evidence type="ECO:0000256" key="1">
    <source>
        <dbReference type="SAM" id="MobiDB-lite"/>
    </source>
</evidence>
<dbReference type="PROSITE" id="PS51257">
    <property type="entry name" value="PROKAR_LIPOPROTEIN"/>
    <property type="match status" value="1"/>
</dbReference>
<comment type="caution">
    <text evidence="2">The sequence shown here is derived from an EMBL/GenBank/DDBJ whole genome shotgun (WGS) entry which is preliminary data.</text>
</comment>
<accession>A0A139L268</accession>
<dbReference type="AlphaFoldDB" id="A0A139L268"/>
<evidence type="ECO:0008006" key="4">
    <source>
        <dbReference type="Google" id="ProtNLM"/>
    </source>
</evidence>
<feature type="region of interest" description="Disordered" evidence="1">
    <location>
        <begin position="323"/>
        <end position="344"/>
    </location>
</feature>
<reference evidence="2 3" key="1">
    <citation type="submission" date="2016-02" db="EMBL/GenBank/DDBJ databases">
        <authorList>
            <person name="Wen L."/>
            <person name="He K."/>
            <person name="Yang H."/>
        </authorList>
    </citation>
    <scope>NUCLEOTIDE SEQUENCE [LARGE SCALE GENOMIC DNA]</scope>
    <source>
        <strain evidence="2 3">KLE1704</strain>
    </source>
</reference>
<evidence type="ECO:0000313" key="3">
    <source>
        <dbReference type="Proteomes" id="UP000070319"/>
    </source>
</evidence>
<organism evidence="2">
    <name type="scientific">Bacteroides intestinalis</name>
    <dbReference type="NCBI Taxonomy" id="329854"/>
    <lineage>
        <taxon>Bacteria</taxon>
        <taxon>Pseudomonadati</taxon>
        <taxon>Bacteroidota</taxon>
        <taxon>Bacteroidia</taxon>
        <taxon>Bacteroidales</taxon>
        <taxon>Bacteroidaceae</taxon>
        <taxon>Bacteroides</taxon>
    </lineage>
</organism>
<dbReference type="RefSeq" id="WP_061437384.1">
    <property type="nucleotide sequence ID" value="NZ_KQ968725.1"/>
</dbReference>
<dbReference type="EMBL" id="LTDF01000137">
    <property type="protein sequence ID" value="KXT45540.1"/>
    <property type="molecule type" value="Genomic_DNA"/>
</dbReference>